<evidence type="ECO:0000313" key="2">
    <source>
        <dbReference type="EMBL" id="CAG7601223.1"/>
    </source>
</evidence>
<reference evidence="2" key="1">
    <citation type="submission" date="2021-06" db="EMBL/GenBank/DDBJ databases">
        <authorList>
            <person name="Arsene-Ploetze F."/>
        </authorList>
    </citation>
    <scope>NUCLEOTIDE SEQUENCE</scope>
    <source>
        <strain evidence="2">SBRY1</strain>
    </source>
</reference>
<name>A0A9W4GXE5_9ACTN</name>
<comment type="caution">
    <text evidence="2">The sequence shown here is derived from an EMBL/GenBank/DDBJ whole genome shotgun (WGS) entry which is preliminary data.</text>
</comment>
<evidence type="ECO:0000313" key="3">
    <source>
        <dbReference type="Proteomes" id="UP001153328"/>
    </source>
</evidence>
<accession>A0A9W4GXE5</accession>
<gene>
    <name evidence="2" type="ORF">SBRY_10397</name>
</gene>
<dbReference type="EMBL" id="CAJVAX010000001">
    <property type="protein sequence ID" value="CAG7601223.1"/>
    <property type="molecule type" value="Genomic_DNA"/>
</dbReference>
<feature type="region of interest" description="Disordered" evidence="1">
    <location>
        <begin position="135"/>
        <end position="160"/>
    </location>
</feature>
<evidence type="ECO:0000256" key="1">
    <source>
        <dbReference type="SAM" id="MobiDB-lite"/>
    </source>
</evidence>
<dbReference type="AlphaFoldDB" id="A0A9W4GXE5"/>
<feature type="compositionally biased region" description="Gly residues" evidence="1">
    <location>
        <begin position="295"/>
        <end position="304"/>
    </location>
</feature>
<feature type="compositionally biased region" description="Basic and acidic residues" evidence="1">
    <location>
        <begin position="204"/>
        <end position="213"/>
    </location>
</feature>
<feature type="region of interest" description="Disordered" evidence="1">
    <location>
        <begin position="250"/>
        <end position="304"/>
    </location>
</feature>
<sequence length="304" mass="32491">MRPAGHRGRSEAGSGHDHRGHHGTGHRRRGPDHRAAHDRSGHHTAGHHHPLSGPDDHEAGQAAGGAGRDEGRLEQLPGARTAGQAGPAAPVLAEPDRLLRHGDAARGERLPGAPRADLHRQRQPGHLVQAAVADPPAHPQGAVPADPGQAGRQAGRALHDRPRAVHQQDHPHAVVGGGRQGPGHHGRPLRLAVHADPRGPLPRELQEPRPRLDDLPHGYAVRDVLQRRPGGALLLGLRRPRLRRGVARLRQRTGQGRDLEAVRRGPGRRQGRRLLVNRPPAGRPADPTQEERGRAGGNAPGRAP</sequence>
<organism evidence="2 3">
    <name type="scientific">Actinacidiphila bryophytorum</name>
    <dbReference type="NCBI Taxonomy" id="1436133"/>
    <lineage>
        <taxon>Bacteria</taxon>
        <taxon>Bacillati</taxon>
        <taxon>Actinomycetota</taxon>
        <taxon>Actinomycetes</taxon>
        <taxon>Kitasatosporales</taxon>
        <taxon>Streptomycetaceae</taxon>
        <taxon>Actinacidiphila</taxon>
    </lineage>
</organism>
<dbReference type="Proteomes" id="UP001153328">
    <property type="component" value="Unassembled WGS sequence"/>
</dbReference>
<feature type="region of interest" description="Disordered" evidence="1">
    <location>
        <begin position="193"/>
        <end position="213"/>
    </location>
</feature>
<keyword evidence="3" id="KW-1185">Reference proteome</keyword>
<proteinExistence type="predicted"/>
<feature type="compositionally biased region" description="Basic residues" evidence="1">
    <location>
        <begin position="18"/>
        <end position="31"/>
    </location>
</feature>
<feature type="region of interest" description="Disordered" evidence="1">
    <location>
        <begin position="1"/>
        <end position="72"/>
    </location>
</feature>
<protein>
    <submittedName>
        <fullName evidence="2">Uncharacterized protein</fullName>
    </submittedName>
</protein>
<feature type="compositionally biased region" description="Basic and acidic residues" evidence="1">
    <location>
        <begin position="32"/>
        <end position="41"/>
    </location>
</feature>
<feature type="compositionally biased region" description="Basic and acidic residues" evidence="1">
    <location>
        <begin position="8"/>
        <end position="17"/>
    </location>
</feature>